<dbReference type="InterPro" id="IPR038707">
    <property type="entry name" value="TraQ_sf"/>
</dbReference>
<reference evidence="1 2" key="1">
    <citation type="submission" date="2019-09" db="EMBL/GenBank/DDBJ databases">
        <title>Genome Sequence of Larkinella sp MA1.</title>
        <authorList>
            <person name="Srinivasan S."/>
        </authorList>
    </citation>
    <scope>NUCLEOTIDE SEQUENCE [LARGE SCALE GENOMIC DNA]</scope>
    <source>
        <strain evidence="1 2">MA1</strain>
    </source>
</reference>
<dbReference type="PROSITE" id="PS51257">
    <property type="entry name" value="PROKAR_LIPOPROTEIN"/>
    <property type="match status" value="1"/>
</dbReference>
<protein>
    <submittedName>
        <fullName evidence="1">DUF3872 domain-containing protein</fullName>
    </submittedName>
</protein>
<evidence type="ECO:0000313" key="1">
    <source>
        <dbReference type="EMBL" id="KAA9341173.1"/>
    </source>
</evidence>
<evidence type="ECO:0000313" key="2">
    <source>
        <dbReference type="Proteomes" id="UP000326344"/>
    </source>
</evidence>
<accession>A0A5N1J329</accession>
<gene>
    <name evidence="1" type="ORF">F0P93_30530</name>
</gene>
<sequence>MKKLFLLALLALSGCQTESLDIAAPYRIKLNVTAESNTPRVEQSVWVNLNLQTDSYYSTTGYQLVFFQQTGLGRLRLDTIPVPQKVAVALPLGQSRWMFTPAAAGTCQVVLVARQERGYTQPDTVRLTFQVKP</sequence>
<proteinExistence type="predicted"/>
<dbReference type="EMBL" id="VTWS01000013">
    <property type="protein sequence ID" value="KAA9341173.1"/>
    <property type="molecule type" value="Genomic_DNA"/>
</dbReference>
<keyword evidence="2" id="KW-1185">Reference proteome</keyword>
<dbReference type="Pfam" id="PF12988">
    <property type="entry name" value="TraQ_transposon"/>
    <property type="match status" value="1"/>
</dbReference>
<dbReference type="AlphaFoldDB" id="A0A5N1J329"/>
<dbReference type="Gene3D" id="2.60.40.2410">
    <property type="entry name" value="Uncharacterised protein PF12988, DUF3872"/>
    <property type="match status" value="1"/>
</dbReference>
<dbReference type="RefSeq" id="WP_150881581.1">
    <property type="nucleotide sequence ID" value="NZ_VTWS01000013.1"/>
</dbReference>
<dbReference type="InterPro" id="IPR024355">
    <property type="entry name" value="TraQ_bacteroidetes"/>
</dbReference>
<comment type="caution">
    <text evidence="1">The sequence shown here is derived from an EMBL/GenBank/DDBJ whole genome shotgun (WGS) entry which is preliminary data.</text>
</comment>
<dbReference type="Proteomes" id="UP000326344">
    <property type="component" value="Unassembled WGS sequence"/>
</dbReference>
<name>A0A5N1J329_9BACT</name>
<organism evidence="1 2">
    <name type="scientific">Larkinella humicola</name>
    <dbReference type="NCBI Taxonomy" id="2607654"/>
    <lineage>
        <taxon>Bacteria</taxon>
        <taxon>Pseudomonadati</taxon>
        <taxon>Bacteroidota</taxon>
        <taxon>Cytophagia</taxon>
        <taxon>Cytophagales</taxon>
        <taxon>Spirosomataceae</taxon>
        <taxon>Larkinella</taxon>
    </lineage>
</organism>